<keyword evidence="3" id="KW-1185">Reference proteome</keyword>
<dbReference type="UniPathway" id="UPA00378"/>
<accession>A0A0C3QSH2</accession>
<protein>
    <recommendedName>
        <fullName evidence="1">Glycosyltransferase family 18 catalytic domain-containing protein</fullName>
    </recommendedName>
</protein>
<gene>
    <name evidence="2" type="ORF">M407DRAFT_68621</name>
</gene>
<dbReference type="HOGENOM" id="CLU_086735_0_0_1"/>
<dbReference type="GO" id="GO:0030144">
    <property type="term" value="F:alpha-1,6-mannosylglycoprotein 6-beta-N-acetylglucosaminyltransferase activity"/>
    <property type="evidence" value="ECO:0007669"/>
    <property type="project" value="InterPro"/>
</dbReference>
<dbReference type="STRING" id="1051891.A0A0C3QSH2"/>
<reference evidence="3" key="2">
    <citation type="submission" date="2015-01" db="EMBL/GenBank/DDBJ databases">
        <title>Evolutionary Origins and Diversification of the Mycorrhizal Mutualists.</title>
        <authorList>
            <consortium name="DOE Joint Genome Institute"/>
            <consortium name="Mycorrhizal Genomics Consortium"/>
            <person name="Kohler A."/>
            <person name="Kuo A."/>
            <person name="Nagy L.G."/>
            <person name="Floudas D."/>
            <person name="Copeland A."/>
            <person name="Barry K.W."/>
            <person name="Cichocki N."/>
            <person name="Veneault-Fourrey C."/>
            <person name="LaButti K."/>
            <person name="Lindquist E.A."/>
            <person name="Lipzen A."/>
            <person name="Lundell T."/>
            <person name="Morin E."/>
            <person name="Murat C."/>
            <person name="Riley R."/>
            <person name="Ohm R."/>
            <person name="Sun H."/>
            <person name="Tunlid A."/>
            <person name="Henrissat B."/>
            <person name="Grigoriev I.V."/>
            <person name="Hibbett D.S."/>
            <person name="Martin F."/>
        </authorList>
    </citation>
    <scope>NUCLEOTIDE SEQUENCE [LARGE SCALE GENOMIC DNA]</scope>
    <source>
        <strain evidence="3">MUT 4182</strain>
    </source>
</reference>
<sequence>MPRLNSRYPKRWRSIQRVSRKVFIANWWNGSSPPLGGPFTLSPERYHQWPKGNNNGKDNFYVGYSLEKTCLKTPFTPHAQRPRQAYIFAKFLKFFVMPNYILQDPQGVMENQLNDDFYANLARTDNITWLGQFKPDGMPKDPAPHPPPGITQAGRMERPAFQRLIGQSRVLLGIGRPGLSPTPYEALCLGVPFINPIKEWDQKDPENRDKWEAQHDGLVFTGVDEPYVYHVKNGDRDGVARAVKTAMETPIERFIPPHMKMSALIDRMKVLLETDWRPTAQVQMEATKYVFDG</sequence>
<dbReference type="Pfam" id="PF15024">
    <property type="entry name" value="Glyco_transf_18"/>
    <property type="match status" value="1"/>
</dbReference>
<organism evidence="2 3">
    <name type="scientific">Tulasnella calospora MUT 4182</name>
    <dbReference type="NCBI Taxonomy" id="1051891"/>
    <lineage>
        <taxon>Eukaryota</taxon>
        <taxon>Fungi</taxon>
        <taxon>Dikarya</taxon>
        <taxon>Basidiomycota</taxon>
        <taxon>Agaricomycotina</taxon>
        <taxon>Agaricomycetes</taxon>
        <taxon>Cantharellales</taxon>
        <taxon>Tulasnellaceae</taxon>
        <taxon>Tulasnella</taxon>
    </lineage>
</organism>
<dbReference type="InterPro" id="IPR026116">
    <property type="entry name" value="GT18_cat"/>
</dbReference>
<dbReference type="OrthoDB" id="2113294at2759"/>
<evidence type="ECO:0000259" key="1">
    <source>
        <dbReference type="Pfam" id="PF15024"/>
    </source>
</evidence>
<feature type="domain" description="Glycosyltransferase family 18 catalytic" evidence="1">
    <location>
        <begin position="147"/>
        <end position="274"/>
    </location>
</feature>
<dbReference type="AlphaFoldDB" id="A0A0C3QSH2"/>
<evidence type="ECO:0000313" key="2">
    <source>
        <dbReference type="EMBL" id="KIO30944.1"/>
    </source>
</evidence>
<dbReference type="EMBL" id="KN822967">
    <property type="protein sequence ID" value="KIO30944.1"/>
    <property type="molecule type" value="Genomic_DNA"/>
</dbReference>
<evidence type="ECO:0000313" key="3">
    <source>
        <dbReference type="Proteomes" id="UP000054248"/>
    </source>
</evidence>
<dbReference type="Proteomes" id="UP000054248">
    <property type="component" value="Unassembled WGS sequence"/>
</dbReference>
<proteinExistence type="predicted"/>
<reference evidence="2 3" key="1">
    <citation type="submission" date="2014-04" db="EMBL/GenBank/DDBJ databases">
        <authorList>
            <consortium name="DOE Joint Genome Institute"/>
            <person name="Kuo A."/>
            <person name="Girlanda M."/>
            <person name="Perotto S."/>
            <person name="Kohler A."/>
            <person name="Nagy L.G."/>
            <person name="Floudas D."/>
            <person name="Copeland A."/>
            <person name="Barry K.W."/>
            <person name="Cichocki N."/>
            <person name="Veneault-Fourrey C."/>
            <person name="LaButti K."/>
            <person name="Lindquist E.A."/>
            <person name="Lipzen A."/>
            <person name="Lundell T."/>
            <person name="Morin E."/>
            <person name="Murat C."/>
            <person name="Sun H."/>
            <person name="Tunlid A."/>
            <person name="Henrissat B."/>
            <person name="Grigoriev I.V."/>
            <person name="Hibbett D.S."/>
            <person name="Martin F."/>
            <person name="Nordberg H.P."/>
            <person name="Cantor M.N."/>
            <person name="Hua S.X."/>
        </authorList>
    </citation>
    <scope>NUCLEOTIDE SEQUENCE [LARGE SCALE GENOMIC DNA]</scope>
    <source>
        <strain evidence="2 3">MUT 4182</strain>
    </source>
</reference>
<name>A0A0C3QSH2_9AGAM</name>